<dbReference type="Proteomes" id="UP000015524">
    <property type="component" value="Unassembled WGS sequence"/>
</dbReference>
<evidence type="ECO:0000256" key="5">
    <source>
        <dbReference type="ARBA" id="ARBA00022645"/>
    </source>
</evidence>
<dbReference type="GO" id="GO:0006508">
    <property type="term" value="P:proteolysis"/>
    <property type="evidence" value="ECO:0007669"/>
    <property type="project" value="UniProtKB-KW"/>
</dbReference>
<dbReference type="Pfam" id="PF00905">
    <property type="entry name" value="Transpeptidase"/>
    <property type="match status" value="1"/>
</dbReference>
<organism evidence="17 18">
    <name type="scientific">Sphingobium baderi LL03</name>
    <dbReference type="NCBI Taxonomy" id="1114964"/>
    <lineage>
        <taxon>Bacteria</taxon>
        <taxon>Pseudomonadati</taxon>
        <taxon>Pseudomonadota</taxon>
        <taxon>Alphaproteobacteria</taxon>
        <taxon>Sphingomonadales</taxon>
        <taxon>Sphingomonadaceae</taxon>
        <taxon>Sphingobium</taxon>
    </lineage>
</organism>
<keyword evidence="9" id="KW-0133">Cell shape</keyword>
<keyword evidence="10" id="KW-0573">Peptidoglycan synthesis</keyword>
<evidence type="ECO:0000313" key="18">
    <source>
        <dbReference type="Proteomes" id="UP000015524"/>
    </source>
</evidence>
<dbReference type="PANTHER" id="PTHR30627">
    <property type="entry name" value="PEPTIDOGLYCAN D,D-TRANSPEPTIDASE"/>
    <property type="match status" value="1"/>
</dbReference>
<dbReference type="InterPro" id="IPR012338">
    <property type="entry name" value="Beta-lactam/transpept-like"/>
</dbReference>
<reference evidence="17 18" key="1">
    <citation type="journal article" date="2013" name="Genome Announc.">
        <title>Draft Genome Sequence of a Hexachlorocyclohexane-Degrading Bacterium, Sphingobium baderi Strain LL03T.</title>
        <authorList>
            <person name="Kaur J."/>
            <person name="Verma H."/>
            <person name="Tripathi C."/>
            <person name="Khurana J.P."/>
            <person name="Lal R."/>
        </authorList>
    </citation>
    <scope>NUCLEOTIDE SEQUENCE [LARGE SCALE GENOMIC DNA]</scope>
    <source>
        <strain evidence="17 18">LL03</strain>
    </source>
</reference>
<keyword evidence="5" id="KW-0121">Carboxypeptidase</keyword>
<feature type="domain" description="Penicillin-binding protein dimerisation" evidence="16">
    <location>
        <begin position="78"/>
        <end position="250"/>
    </location>
</feature>
<keyword evidence="11" id="KW-1133">Transmembrane helix</keyword>
<evidence type="ECO:0000256" key="13">
    <source>
        <dbReference type="ARBA" id="ARBA00023316"/>
    </source>
</evidence>
<name>T0G1A9_9SPHN</name>
<evidence type="ECO:0000256" key="12">
    <source>
        <dbReference type="ARBA" id="ARBA00023136"/>
    </source>
</evidence>
<evidence type="ECO:0000259" key="15">
    <source>
        <dbReference type="Pfam" id="PF00905"/>
    </source>
</evidence>
<feature type="compositionally biased region" description="Low complexity" evidence="14">
    <location>
        <begin position="660"/>
        <end position="687"/>
    </location>
</feature>
<evidence type="ECO:0000259" key="16">
    <source>
        <dbReference type="Pfam" id="PF03717"/>
    </source>
</evidence>
<dbReference type="Gene3D" id="3.90.1310.10">
    <property type="entry name" value="Penicillin-binding protein 2a (Domain 2)"/>
    <property type="match status" value="1"/>
</dbReference>
<dbReference type="GO" id="GO:0009002">
    <property type="term" value="F:serine-type D-Ala-D-Ala carboxypeptidase activity"/>
    <property type="evidence" value="ECO:0007669"/>
    <property type="project" value="InterPro"/>
</dbReference>
<evidence type="ECO:0000256" key="10">
    <source>
        <dbReference type="ARBA" id="ARBA00022984"/>
    </source>
</evidence>
<keyword evidence="3" id="KW-1003">Cell membrane</keyword>
<dbReference type="NCBIfam" id="TIGR03423">
    <property type="entry name" value="pbp2_mrdA"/>
    <property type="match status" value="1"/>
</dbReference>
<comment type="subcellular location">
    <subcellularLocation>
        <location evidence="2">Cell membrane</location>
    </subcellularLocation>
    <subcellularLocation>
        <location evidence="1">Membrane</location>
        <topology evidence="1">Single-pass membrane protein</topology>
    </subcellularLocation>
</comment>
<dbReference type="GO" id="GO:0008658">
    <property type="term" value="F:penicillin binding"/>
    <property type="evidence" value="ECO:0007669"/>
    <property type="project" value="InterPro"/>
</dbReference>
<feature type="compositionally biased region" description="Pro residues" evidence="14">
    <location>
        <begin position="695"/>
        <end position="707"/>
    </location>
</feature>
<sequence>MRPDRPLARDGMRFPRSRRKIVTEATQSFTFTRRAMVVGGLQGGFGLLLAGRMAWISVAENEKYKLLSESNRVNLTLIPPRRGWIIDRNGRPLANNRTDFRVDLIPERVKDAEATVRSLAQLLALEPDEVDRIKEELDKSPGFRPVQVADKLTYDQYAAVSVRLPDLPGAAPSQGFSRYYPAGAAVGHLLGYVGAASAKEYEERKNPLLITPGFKIGKDGLEKSFDGHLTGKPGAKRVEVTARGRIVRELTTRPDTPGNTIRLTIDAGLQEYAGRRLATQSGSIVILDCRNGDVLAMASMPSFDPNSFSDGISHLEWEMLSKDDHVPLRNKTLQGLYPPGSTVKPMVALALLEAGVHPSETIGCPGAIRVGNTLFHCHKKRGHGAVNMRTAIAQSCDIYFYQMAQRIGMDPIASMARRVGMGQKFPLPFASQSYGTVPDPAWKLKKYGQQWQIYDTVNATIGQGYMLINPLQMSVMAARLATGRQLMPNFLHGADRPEAESVGATEEHLAVIREAMSAVVNGGGTGGAARMNIPGVLLAGKTGTAQVRRITMAERAGGVRGNASLPFKLRDHALFQGFVPFDNPRYAVGCIIEHGGHISRVEDAPMICADTLSFLFDPKKAMEKLETLEKGWGGPPAERLARQTAAFRLSKAIERGEVPSPAAANAGEAANSATPAGTPNMPSGPAADADDDSEAPPPPGSPPAGAP</sequence>
<evidence type="ECO:0000256" key="2">
    <source>
        <dbReference type="ARBA" id="ARBA00004236"/>
    </source>
</evidence>
<keyword evidence="12" id="KW-0472">Membrane</keyword>
<dbReference type="InterPro" id="IPR001460">
    <property type="entry name" value="PCN-bd_Tpept"/>
</dbReference>
<keyword evidence="8" id="KW-0378">Hydrolase</keyword>
<evidence type="ECO:0000256" key="7">
    <source>
        <dbReference type="ARBA" id="ARBA00022692"/>
    </source>
</evidence>
<dbReference type="SUPFAM" id="SSF56519">
    <property type="entry name" value="Penicillin binding protein dimerisation domain"/>
    <property type="match status" value="1"/>
</dbReference>
<evidence type="ECO:0000256" key="11">
    <source>
        <dbReference type="ARBA" id="ARBA00022989"/>
    </source>
</evidence>
<dbReference type="InterPro" id="IPR036138">
    <property type="entry name" value="PBP_dimer_sf"/>
</dbReference>
<evidence type="ECO:0000256" key="9">
    <source>
        <dbReference type="ARBA" id="ARBA00022960"/>
    </source>
</evidence>
<feature type="region of interest" description="Disordered" evidence="14">
    <location>
        <begin position="653"/>
        <end position="707"/>
    </location>
</feature>
<dbReference type="GO" id="GO:0071555">
    <property type="term" value="P:cell wall organization"/>
    <property type="evidence" value="ECO:0007669"/>
    <property type="project" value="UniProtKB-KW"/>
</dbReference>
<evidence type="ECO:0000256" key="3">
    <source>
        <dbReference type="ARBA" id="ARBA00022475"/>
    </source>
</evidence>
<dbReference type="InterPro" id="IPR017790">
    <property type="entry name" value="Penicillin-binding_protein_2"/>
</dbReference>
<dbReference type="AlphaFoldDB" id="T0G1A9"/>
<keyword evidence="18" id="KW-1185">Reference proteome</keyword>
<accession>T0G1A9</accession>
<dbReference type="eggNOG" id="COG0768">
    <property type="taxonomic scope" value="Bacteria"/>
</dbReference>
<keyword evidence="13" id="KW-0961">Cell wall biogenesis/degradation</keyword>
<dbReference type="GO" id="GO:0005886">
    <property type="term" value="C:plasma membrane"/>
    <property type="evidence" value="ECO:0007669"/>
    <property type="project" value="UniProtKB-SubCell"/>
</dbReference>
<dbReference type="SUPFAM" id="SSF56601">
    <property type="entry name" value="beta-lactamase/transpeptidase-like"/>
    <property type="match status" value="1"/>
</dbReference>
<evidence type="ECO:0000256" key="1">
    <source>
        <dbReference type="ARBA" id="ARBA00004167"/>
    </source>
</evidence>
<protein>
    <submittedName>
        <fullName evidence="17">Penicillin-binding protein</fullName>
    </submittedName>
</protein>
<dbReference type="Gene3D" id="3.30.1390.30">
    <property type="entry name" value="Penicillin-binding protein 2a, domain 3"/>
    <property type="match status" value="1"/>
</dbReference>
<dbReference type="InterPro" id="IPR005311">
    <property type="entry name" value="PBP_dimer"/>
</dbReference>
<keyword evidence="7" id="KW-0812">Transmembrane</keyword>
<dbReference type="EMBL" id="ATIB01000087">
    <property type="protein sequence ID" value="EQA97460.1"/>
    <property type="molecule type" value="Genomic_DNA"/>
</dbReference>
<dbReference type="PATRIC" id="fig|1114964.3.peg.4229"/>
<dbReference type="Gene3D" id="3.40.710.10">
    <property type="entry name" value="DD-peptidase/beta-lactamase superfamily"/>
    <property type="match status" value="1"/>
</dbReference>
<dbReference type="GO" id="GO:0071972">
    <property type="term" value="F:peptidoglycan L,D-transpeptidase activity"/>
    <property type="evidence" value="ECO:0007669"/>
    <property type="project" value="TreeGrafter"/>
</dbReference>
<dbReference type="Pfam" id="PF03717">
    <property type="entry name" value="PBP_dimer"/>
    <property type="match status" value="1"/>
</dbReference>
<proteinExistence type="predicted"/>
<keyword evidence="6" id="KW-0645">Protease</keyword>
<keyword evidence="4" id="KW-0997">Cell inner membrane</keyword>
<evidence type="ECO:0000256" key="6">
    <source>
        <dbReference type="ARBA" id="ARBA00022670"/>
    </source>
</evidence>
<comment type="caution">
    <text evidence="17">The sequence shown here is derived from an EMBL/GenBank/DDBJ whole genome shotgun (WGS) entry which is preliminary data.</text>
</comment>
<evidence type="ECO:0000313" key="17">
    <source>
        <dbReference type="EMBL" id="EQA97460.1"/>
    </source>
</evidence>
<feature type="domain" description="Penicillin-binding protein transpeptidase" evidence="15">
    <location>
        <begin position="282"/>
        <end position="596"/>
    </location>
</feature>
<gene>
    <name evidence="17" type="ORF">L485_21585</name>
</gene>
<evidence type="ECO:0000256" key="4">
    <source>
        <dbReference type="ARBA" id="ARBA00022519"/>
    </source>
</evidence>
<evidence type="ECO:0000256" key="14">
    <source>
        <dbReference type="SAM" id="MobiDB-lite"/>
    </source>
</evidence>
<dbReference type="GO" id="GO:0009252">
    <property type="term" value="P:peptidoglycan biosynthetic process"/>
    <property type="evidence" value="ECO:0007669"/>
    <property type="project" value="UniProtKB-KW"/>
</dbReference>
<dbReference type="PANTHER" id="PTHR30627:SF2">
    <property type="entry name" value="PEPTIDOGLYCAN D,D-TRANSPEPTIDASE MRDA"/>
    <property type="match status" value="1"/>
</dbReference>
<dbReference type="GO" id="GO:0008360">
    <property type="term" value="P:regulation of cell shape"/>
    <property type="evidence" value="ECO:0007669"/>
    <property type="project" value="UniProtKB-KW"/>
</dbReference>
<evidence type="ECO:0000256" key="8">
    <source>
        <dbReference type="ARBA" id="ARBA00022801"/>
    </source>
</evidence>
<dbReference type="InterPro" id="IPR050515">
    <property type="entry name" value="Beta-lactam/transpept"/>
</dbReference>